<dbReference type="PANTHER" id="PTHR43019:SF23">
    <property type="entry name" value="PROTEASE DO-LIKE 5, CHLOROPLASTIC"/>
    <property type="match status" value="1"/>
</dbReference>
<dbReference type="AlphaFoldDB" id="A0A2T8HFE5"/>
<gene>
    <name evidence="2" type="ORF">DC487_15540</name>
</gene>
<comment type="caution">
    <text evidence="2">The sequence shown here is derived from an EMBL/GenBank/DDBJ whole genome shotgun (WGS) entry which is preliminary data.</text>
</comment>
<dbReference type="InterPro" id="IPR009003">
    <property type="entry name" value="Peptidase_S1_PA"/>
</dbReference>
<dbReference type="EMBL" id="QDKG01000007">
    <property type="protein sequence ID" value="PVH24146.1"/>
    <property type="molecule type" value="Genomic_DNA"/>
</dbReference>
<keyword evidence="1" id="KW-1133">Transmembrane helix</keyword>
<dbReference type="Gene3D" id="2.40.10.10">
    <property type="entry name" value="Trypsin-like serine proteases"/>
    <property type="match status" value="2"/>
</dbReference>
<keyword evidence="3" id="KW-1185">Reference proteome</keyword>
<keyword evidence="1" id="KW-0472">Membrane</keyword>
<dbReference type="GO" id="GO:0004252">
    <property type="term" value="F:serine-type endopeptidase activity"/>
    <property type="evidence" value="ECO:0007669"/>
    <property type="project" value="InterPro"/>
</dbReference>
<feature type="transmembrane region" description="Helical" evidence="1">
    <location>
        <begin position="92"/>
        <end position="112"/>
    </location>
</feature>
<evidence type="ECO:0000256" key="1">
    <source>
        <dbReference type="SAM" id="Phobius"/>
    </source>
</evidence>
<accession>A0A2T8HFE5</accession>
<dbReference type="Pfam" id="PF13365">
    <property type="entry name" value="Trypsin_2"/>
    <property type="match status" value="1"/>
</dbReference>
<dbReference type="InterPro" id="IPR043504">
    <property type="entry name" value="Peptidase_S1_PA_chymotrypsin"/>
</dbReference>
<dbReference type="OrthoDB" id="9766361at2"/>
<reference evidence="2 3" key="1">
    <citation type="submission" date="2018-04" db="EMBL/GenBank/DDBJ databases">
        <title>Sphingobacterium cortibacter sp. nov.</title>
        <authorList>
            <person name="Li Y."/>
        </authorList>
    </citation>
    <scope>NUCLEOTIDE SEQUENCE [LARGE SCALE GENOMIC DNA]</scope>
    <source>
        <strain evidence="2 3">2c-3</strain>
    </source>
</reference>
<dbReference type="PRINTS" id="PR00834">
    <property type="entry name" value="PROTEASES2C"/>
</dbReference>
<dbReference type="SUPFAM" id="SSF50494">
    <property type="entry name" value="Trypsin-like serine proteases"/>
    <property type="match status" value="1"/>
</dbReference>
<proteinExistence type="predicted"/>
<evidence type="ECO:0000313" key="2">
    <source>
        <dbReference type="EMBL" id="PVH24146.1"/>
    </source>
</evidence>
<dbReference type="GO" id="GO:0006508">
    <property type="term" value="P:proteolysis"/>
    <property type="evidence" value="ECO:0007669"/>
    <property type="project" value="UniProtKB-KW"/>
</dbReference>
<evidence type="ECO:0000313" key="3">
    <source>
        <dbReference type="Proteomes" id="UP000245627"/>
    </source>
</evidence>
<keyword evidence="2" id="KW-0645">Protease</keyword>
<dbReference type="InterPro" id="IPR001940">
    <property type="entry name" value="Peptidase_S1C"/>
</dbReference>
<keyword evidence="2" id="KW-0378">Hydrolase</keyword>
<name>A0A2T8HFE5_9SPHI</name>
<dbReference type="Proteomes" id="UP000245627">
    <property type="component" value="Unassembled WGS sequence"/>
</dbReference>
<dbReference type="PANTHER" id="PTHR43019">
    <property type="entry name" value="SERINE ENDOPROTEASE DEGS"/>
    <property type="match status" value="1"/>
</dbReference>
<keyword evidence="1" id="KW-0812">Transmembrane</keyword>
<organism evidence="2 3">
    <name type="scientific">Sphingobacterium corticibacter</name>
    <dbReference type="NCBI Taxonomy" id="2171749"/>
    <lineage>
        <taxon>Bacteria</taxon>
        <taxon>Pseudomonadati</taxon>
        <taxon>Bacteroidota</taxon>
        <taxon>Sphingobacteriia</taxon>
        <taxon>Sphingobacteriales</taxon>
        <taxon>Sphingobacteriaceae</taxon>
        <taxon>Sphingobacterium</taxon>
    </lineage>
</organism>
<dbReference type="RefSeq" id="WP_116776894.1">
    <property type="nucleotide sequence ID" value="NZ_QDKG01000007.1"/>
</dbReference>
<sequence>MGKWTLQEFLERADSYLTNELSAEERAEFDQFRRENPLFEEKFLQHQELISAVNQYQRRAEFKQSLDEVFEQEYRTTAIVTRLWNVLRINGVAAAVVAIISSLATLYSTGYFSTIKKTTSDYSALRREVNNVKRNVNAQHTAIKNINNNQNEQPDMHYGATGFLLNKNGYVVTNYHVVNGADSVHLQNRLGQSYKANIIYKDMAKDLAILHISDAEFIPSKNVPYSFRRQNLDLGDDIFTIGYPRDEAVYGEGYLSSATGYAGDTLAYQISIPLNPGNSGGPVFDHYGNIIGIISGKQKGIDGAGFAIKTEALMNALNDIPEEVLKGNLDLSEKNSMSSLSRTEQIKKLQDFIYIVKVY</sequence>
<protein>
    <submittedName>
        <fullName evidence="2">Serine protease</fullName>
    </submittedName>
</protein>